<organism evidence="2 3">
    <name type="scientific">Rhizomicrobium palustre</name>
    <dbReference type="NCBI Taxonomy" id="189966"/>
    <lineage>
        <taxon>Bacteria</taxon>
        <taxon>Pseudomonadati</taxon>
        <taxon>Pseudomonadota</taxon>
        <taxon>Alphaproteobacteria</taxon>
        <taxon>Micropepsales</taxon>
        <taxon>Micropepsaceae</taxon>
        <taxon>Rhizomicrobium</taxon>
    </lineage>
</organism>
<dbReference type="Pfam" id="PF01592">
    <property type="entry name" value="NifU_N"/>
    <property type="match status" value="1"/>
</dbReference>
<keyword evidence="3" id="KW-1185">Reference proteome</keyword>
<evidence type="ECO:0000259" key="1">
    <source>
        <dbReference type="Pfam" id="PF01592"/>
    </source>
</evidence>
<dbReference type="GO" id="GO:0051536">
    <property type="term" value="F:iron-sulfur cluster binding"/>
    <property type="evidence" value="ECO:0007669"/>
    <property type="project" value="InterPro"/>
</dbReference>
<evidence type="ECO:0000313" key="2">
    <source>
        <dbReference type="EMBL" id="NIK89926.1"/>
    </source>
</evidence>
<accession>A0A846N2G2</accession>
<dbReference type="AlphaFoldDB" id="A0A846N2G2"/>
<dbReference type="EMBL" id="JAASRM010000001">
    <property type="protein sequence ID" value="NIK89926.1"/>
    <property type="molecule type" value="Genomic_DNA"/>
</dbReference>
<dbReference type="GO" id="GO:0016226">
    <property type="term" value="P:iron-sulfur cluster assembly"/>
    <property type="evidence" value="ECO:0007669"/>
    <property type="project" value="InterPro"/>
</dbReference>
<dbReference type="InterPro" id="IPR002871">
    <property type="entry name" value="NIF_FeS_clus_asmbl_NifU_N"/>
</dbReference>
<comment type="caution">
    <text evidence="2">The sequence shown here is derived from an EMBL/GenBank/DDBJ whole genome shotgun (WGS) entry which is preliminary data.</text>
</comment>
<sequence>MSDLPYSTAVLRHAADISTAGRLPHPSCSHTAKNPICGDRTTIDLSLADHAVTAVAHDTKACVLTQAAASILAKALPGHGIADLAALKDAIEIMLEGGAAPEGDFAPFAVLADVARHPARHRCVLLPIEAALTAVSEPVSENAEPST</sequence>
<dbReference type="CDD" id="cd06664">
    <property type="entry name" value="IscU_like"/>
    <property type="match status" value="1"/>
</dbReference>
<dbReference type="GO" id="GO:0005506">
    <property type="term" value="F:iron ion binding"/>
    <property type="evidence" value="ECO:0007669"/>
    <property type="project" value="InterPro"/>
</dbReference>
<proteinExistence type="predicted"/>
<protein>
    <submittedName>
        <fullName evidence="2">NifU-like protein involved in Fe-S cluster formation</fullName>
    </submittedName>
</protein>
<reference evidence="2 3" key="1">
    <citation type="submission" date="2020-03" db="EMBL/GenBank/DDBJ databases">
        <title>Genomic Encyclopedia of Type Strains, Phase IV (KMG-IV): sequencing the most valuable type-strain genomes for metagenomic binning, comparative biology and taxonomic classification.</title>
        <authorList>
            <person name="Goeker M."/>
        </authorList>
    </citation>
    <scope>NUCLEOTIDE SEQUENCE [LARGE SCALE GENOMIC DNA]</scope>
    <source>
        <strain evidence="2 3">DSM 19867</strain>
    </source>
</reference>
<gene>
    <name evidence="2" type="ORF">FHS83_003244</name>
</gene>
<evidence type="ECO:0000313" key="3">
    <source>
        <dbReference type="Proteomes" id="UP000570514"/>
    </source>
</evidence>
<dbReference type="SUPFAM" id="SSF82649">
    <property type="entry name" value="SufE/NifU"/>
    <property type="match status" value="1"/>
</dbReference>
<dbReference type="RefSeq" id="WP_167084041.1">
    <property type="nucleotide sequence ID" value="NZ_BAAADC010000001.1"/>
</dbReference>
<dbReference type="Gene3D" id="3.90.1010.10">
    <property type="match status" value="1"/>
</dbReference>
<name>A0A846N2G2_9PROT</name>
<feature type="domain" description="NIF system FeS cluster assembly NifU N-terminal" evidence="1">
    <location>
        <begin position="6"/>
        <end position="93"/>
    </location>
</feature>
<dbReference type="Proteomes" id="UP000570514">
    <property type="component" value="Unassembled WGS sequence"/>
</dbReference>